<evidence type="ECO:0000313" key="1">
    <source>
        <dbReference type="EMBL" id="NYF92234.1"/>
    </source>
</evidence>
<proteinExistence type="predicted"/>
<reference evidence="1 2" key="1">
    <citation type="submission" date="2020-07" db="EMBL/GenBank/DDBJ databases">
        <title>Genomic Encyclopedia of Type Strains, Phase IV (KMG-V): Genome sequencing to study the core and pangenomes of soil and plant-associated prokaryotes.</title>
        <authorList>
            <person name="Whitman W."/>
        </authorList>
    </citation>
    <scope>NUCLEOTIDE SEQUENCE [LARGE SCALE GENOMIC DNA]</scope>
    <source>
        <strain evidence="1 2">M8UP22</strain>
    </source>
</reference>
<accession>A0A852VP91</accession>
<dbReference type="AlphaFoldDB" id="A0A852VP91"/>
<dbReference type="EMBL" id="JACCCU010000004">
    <property type="protein sequence ID" value="NYF92234.1"/>
    <property type="molecule type" value="Genomic_DNA"/>
</dbReference>
<gene>
    <name evidence="1" type="ORF">HDF08_004357</name>
</gene>
<dbReference type="Proteomes" id="UP000564385">
    <property type="component" value="Unassembled WGS sequence"/>
</dbReference>
<sequence length="254" mass="27878">MLALLAAFQPGTADPRLGSWTLFSAQSSLNPPNKLSVTALHNAVHVVMTGETHLDFTAKSDGHETPVPGNLAFNQVELRRIDKKQAEVKEKKDGAVVATVREKLSKDGNELTITTTSAGHADQITLWTRSGGKKTAGDLLAGEWTQDLSKTRLRQGLALKIETDGNGGVRFSGEFSYTARFDGKQYVLANSRNDSIMLQLIDPHTVDSIYRRDDQVTQKDRWVVSADGQQMTLTTTGTLETGQHLTEKLVFKKQ</sequence>
<organism evidence="1 2">
    <name type="scientific">Tunturiibacter lichenicola</name>
    <dbReference type="NCBI Taxonomy" id="2051959"/>
    <lineage>
        <taxon>Bacteria</taxon>
        <taxon>Pseudomonadati</taxon>
        <taxon>Acidobacteriota</taxon>
        <taxon>Terriglobia</taxon>
        <taxon>Terriglobales</taxon>
        <taxon>Acidobacteriaceae</taxon>
        <taxon>Tunturiibacter</taxon>
    </lineage>
</organism>
<evidence type="ECO:0000313" key="2">
    <source>
        <dbReference type="Proteomes" id="UP000564385"/>
    </source>
</evidence>
<protein>
    <submittedName>
        <fullName evidence="1">Uncharacterized protein</fullName>
    </submittedName>
</protein>
<comment type="caution">
    <text evidence="1">The sequence shown here is derived from an EMBL/GenBank/DDBJ whole genome shotgun (WGS) entry which is preliminary data.</text>
</comment>
<name>A0A852VP91_9BACT</name>